<keyword evidence="1" id="KW-0732">Signal</keyword>
<feature type="chain" id="PRO_5047299468" description="EF-hand domain-containing protein" evidence="1">
    <location>
        <begin position="30"/>
        <end position="152"/>
    </location>
</feature>
<gene>
    <name evidence="2" type="ORF">V5O49_02150</name>
</gene>
<proteinExistence type="predicted"/>
<dbReference type="RefSeq" id="WP_278236029.1">
    <property type="nucleotide sequence ID" value="NZ_JBAGLP010000105.1"/>
</dbReference>
<evidence type="ECO:0008006" key="4">
    <source>
        <dbReference type="Google" id="ProtNLM"/>
    </source>
</evidence>
<dbReference type="Proteomes" id="UP001310387">
    <property type="component" value="Unassembled WGS sequence"/>
</dbReference>
<dbReference type="EMBL" id="JBAGLP010000105">
    <property type="protein sequence ID" value="MEG3613919.1"/>
    <property type="molecule type" value="Genomic_DNA"/>
</dbReference>
<evidence type="ECO:0000313" key="2">
    <source>
        <dbReference type="EMBL" id="MEG3613919.1"/>
    </source>
</evidence>
<protein>
    <recommendedName>
        <fullName evidence="4">EF-hand domain-containing protein</fullName>
    </recommendedName>
</protein>
<keyword evidence="3" id="KW-1185">Reference proteome</keyword>
<reference evidence="2" key="2">
    <citation type="submission" date="2024-02" db="EMBL/GenBank/DDBJ databases">
        <authorList>
            <person name="Prathaban M."/>
            <person name="Mythili R."/>
            <person name="Sharmila Devi N."/>
            <person name="Sobanaa M."/>
            <person name="Prathiviraj R."/>
            <person name="Selvin J."/>
        </authorList>
    </citation>
    <scope>NUCLEOTIDE SEQUENCE</scope>
    <source>
        <strain evidence="2">MP1014</strain>
    </source>
</reference>
<evidence type="ECO:0000313" key="3">
    <source>
        <dbReference type="Proteomes" id="UP001310387"/>
    </source>
</evidence>
<sequence length="152" mass="15148">MHRNRTLAVAGSVALAAGAVLVPAAAAQAGVSEGTAFYVDGVAYRTVATPNDLSGTGAPDHSFDVIYALGTDTQANVAEAAPGDTDYNGGRWQVHALVYDDFDAVLAAGDTDGDGILGSVEEVHAAIDAGVASDGGVVASFTCPVIPFPGGR</sequence>
<name>A0ABU7Z3B1_9MICO</name>
<comment type="caution">
    <text evidence="2">The sequence shown here is derived from an EMBL/GenBank/DDBJ whole genome shotgun (WGS) entry which is preliminary data.</text>
</comment>
<feature type="signal peptide" evidence="1">
    <location>
        <begin position="1"/>
        <end position="29"/>
    </location>
</feature>
<reference evidence="2" key="1">
    <citation type="journal article" date="2024" name="Antonie Van Leeuwenhoek">
        <title>Isoptericola haloaureus sp. nov., a dimorphic actinobacterium isolated from mangrove sediments of southeast India, implicating biosaline agricultural significance through nitrogen fixation and salt tolerance genes.</title>
        <authorList>
            <person name="Prathaban M."/>
            <person name="Prathiviraj R."/>
            <person name="Ravichandran M."/>
            <person name="Natarajan S.D."/>
            <person name="Sobanaa M."/>
            <person name="Hari Krishna Kumar S."/>
            <person name="Chandrasekar V."/>
            <person name="Selvin J."/>
        </authorList>
    </citation>
    <scope>NUCLEOTIDE SEQUENCE</scope>
    <source>
        <strain evidence="2">MP1014</strain>
    </source>
</reference>
<evidence type="ECO:0000256" key="1">
    <source>
        <dbReference type="SAM" id="SignalP"/>
    </source>
</evidence>
<organism evidence="2 3">
    <name type="scientific">Isoptericola haloaureus</name>
    <dbReference type="NCBI Taxonomy" id="1542902"/>
    <lineage>
        <taxon>Bacteria</taxon>
        <taxon>Bacillati</taxon>
        <taxon>Actinomycetota</taxon>
        <taxon>Actinomycetes</taxon>
        <taxon>Micrococcales</taxon>
        <taxon>Promicromonosporaceae</taxon>
        <taxon>Isoptericola</taxon>
    </lineage>
</organism>
<accession>A0ABU7Z3B1</accession>